<dbReference type="PANTHER" id="PTHR10797">
    <property type="entry name" value="CCR4-NOT TRANSCRIPTION COMPLEX SUBUNIT"/>
    <property type="match status" value="1"/>
</dbReference>
<reference evidence="1" key="1">
    <citation type="submission" date="2017-07" db="EMBL/GenBank/DDBJ databases">
        <title>Taro Niue Genome Assembly and Annotation.</title>
        <authorList>
            <person name="Atibalentja N."/>
            <person name="Keating K."/>
            <person name="Fields C.J."/>
        </authorList>
    </citation>
    <scope>NUCLEOTIDE SEQUENCE</scope>
    <source>
        <strain evidence="1">Niue_2</strain>
        <tissue evidence="1">Leaf</tissue>
    </source>
</reference>
<dbReference type="Proteomes" id="UP000652761">
    <property type="component" value="Unassembled WGS sequence"/>
</dbReference>
<evidence type="ECO:0000313" key="2">
    <source>
        <dbReference type="Proteomes" id="UP000652761"/>
    </source>
</evidence>
<protein>
    <submittedName>
        <fullName evidence="1">Uncharacterized protein</fullName>
    </submittedName>
</protein>
<dbReference type="GO" id="GO:0004535">
    <property type="term" value="F:poly(A)-specific ribonuclease activity"/>
    <property type="evidence" value="ECO:0007669"/>
    <property type="project" value="InterPro"/>
</dbReference>
<dbReference type="GO" id="GO:0003676">
    <property type="term" value="F:nucleic acid binding"/>
    <property type="evidence" value="ECO:0007669"/>
    <property type="project" value="InterPro"/>
</dbReference>
<dbReference type="GO" id="GO:0030014">
    <property type="term" value="C:CCR4-NOT complex"/>
    <property type="evidence" value="ECO:0007669"/>
    <property type="project" value="InterPro"/>
</dbReference>
<evidence type="ECO:0000313" key="1">
    <source>
        <dbReference type="EMBL" id="MQM21634.1"/>
    </source>
</evidence>
<keyword evidence="2" id="KW-1185">Reference proteome</keyword>
<dbReference type="EMBL" id="NMUH01011339">
    <property type="protein sequence ID" value="MQM21634.1"/>
    <property type="molecule type" value="Genomic_DNA"/>
</dbReference>
<proteinExistence type="predicted"/>
<dbReference type="SUPFAM" id="SSF53098">
    <property type="entry name" value="Ribonuclease H-like"/>
    <property type="match status" value="1"/>
</dbReference>
<organism evidence="1 2">
    <name type="scientific">Colocasia esculenta</name>
    <name type="common">Wild taro</name>
    <name type="synonym">Arum esculentum</name>
    <dbReference type="NCBI Taxonomy" id="4460"/>
    <lineage>
        <taxon>Eukaryota</taxon>
        <taxon>Viridiplantae</taxon>
        <taxon>Streptophyta</taxon>
        <taxon>Embryophyta</taxon>
        <taxon>Tracheophyta</taxon>
        <taxon>Spermatophyta</taxon>
        <taxon>Magnoliopsida</taxon>
        <taxon>Liliopsida</taxon>
        <taxon>Araceae</taxon>
        <taxon>Aroideae</taxon>
        <taxon>Colocasieae</taxon>
        <taxon>Colocasia</taxon>
    </lineage>
</organism>
<gene>
    <name evidence="1" type="ORF">Taro_054678</name>
</gene>
<dbReference type="InterPro" id="IPR039637">
    <property type="entry name" value="CNOT7/CNOT8/Pop2"/>
</dbReference>
<name>A0A843XPC3_COLES</name>
<dbReference type="InterPro" id="IPR012337">
    <property type="entry name" value="RNaseH-like_sf"/>
</dbReference>
<sequence>MVMKGAALREVWATNVMEETALIAAMTKSFPFIAVDTELSDFLRHPPRFASMKQLYQDVKHNVEGMELEEQIDLERNRDEDVDVELLSDLLLGNGCFDRRPGRTWVTFHRIYDLAYLVTLLSHSLLLETLISFALLIDDVLNSVVDTKYIVRSCREDFGTGDLRLLRILRPGPKSGQARGPVGPARPIDSPNDSLVTAMAFERMIHNFPHLLEEELEVFVWGMESCKIE</sequence>
<dbReference type="OrthoDB" id="696953at2759"/>
<accession>A0A843XPC3</accession>
<dbReference type="Gene3D" id="3.30.420.10">
    <property type="entry name" value="Ribonuclease H-like superfamily/Ribonuclease H"/>
    <property type="match status" value="2"/>
</dbReference>
<dbReference type="InterPro" id="IPR036397">
    <property type="entry name" value="RNaseH_sf"/>
</dbReference>
<dbReference type="AlphaFoldDB" id="A0A843XPC3"/>
<comment type="caution">
    <text evidence="1">The sequence shown here is derived from an EMBL/GenBank/DDBJ whole genome shotgun (WGS) entry which is preliminary data.</text>
</comment>